<dbReference type="GO" id="GO:0008233">
    <property type="term" value="F:peptidase activity"/>
    <property type="evidence" value="ECO:0007669"/>
    <property type="project" value="InterPro"/>
</dbReference>
<sequence>MLKILIMIGGVVLVAGIAVVVGVRYLERKMIYFPIPFPEGYWDTSDFPGQLEECTFQTDDGLTLHGWLARTPARGTEQPPTLLFLHGNAGNLTHRRSNVAALLEFGVDVFIFDYRGYGKSEGTPDEQGLYADALAAYEYLLSHDDVDPQRLVVFGRSLGGAVAVELAMRRPCAKLIVESTFTSIKDMTQEMFGGLPIHYLVRTKFDSLSKIGQVDVPLLVIHGSRDTIVPVEHGRRLFAAANQPKWWYEIAGADHNDTYEVGGRTYFERVSEFIHQGGDS</sequence>
<gene>
    <name evidence="5" type="ORF">GF339_13820</name>
</gene>
<keyword evidence="2 5" id="KW-0378">Hydrolase</keyword>
<dbReference type="GO" id="GO:0006508">
    <property type="term" value="P:proteolysis"/>
    <property type="evidence" value="ECO:0007669"/>
    <property type="project" value="InterPro"/>
</dbReference>
<evidence type="ECO:0000256" key="3">
    <source>
        <dbReference type="SAM" id="Phobius"/>
    </source>
</evidence>
<comment type="similarity">
    <text evidence="1">Belongs to the peptidase S33 family.</text>
</comment>
<keyword evidence="3" id="KW-0812">Transmembrane</keyword>
<proteinExistence type="inferred from homology"/>
<evidence type="ECO:0000256" key="2">
    <source>
        <dbReference type="ARBA" id="ARBA00022801"/>
    </source>
</evidence>
<evidence type="ECO:0000259" key="4">
    <source>
        <dbReference type="Pfam" id="PF00561"/>
    </source>
</evidence>
<organism evidence="5 6">
    <name type="scientific">candidate division KSB3 bacterium</name>
    <dbReference type="NCBI Taxonomy" id="2044937"/>
    <lineage>
        <taxon>Bacteria</taxon>
        <taxon>candidate division KSB3</taxon>
    </lineage>
</organism>
<dbReference type="PANTHER" id="PTHR12277">
    <property type="entry name" value="ALPHA/BETA HYDROLASE DOMAIN-CONTAINING PROTEIN"/>
    <property type="match status" value="1"/>
</dbReference>
<evidence type="ECO:0000313" key="6">
    <source>
        <dbReference type="Proteomes" id="UP000649604"/>
    </source>
</evidence>
<comment type="caution">
    <text evidence="5">The sequence shown here is derived from an EMBL/GenBank/DDBJ whole genome shotgun (WGS) entry which is preliminary data.</text>
</comment>
<evidence type="ECO:0000313" key="5">
    <source>
        <dbReference type="EMBL" id="MBD3325658.1"/>
    </source>
</evidence>
<dbReference type="Pfam" id="PF00561">
    <property type="entry name" value="Abhydrolase_1"/>
    <property type="match status" value="1"/>
</dbReference>
<accession>A0A9D5JWS2</accession>
<name>A0A9D5JWS2_9BACT</name>
<dbReference type="Gene3D" id="3.40.50.1820">
    <property type="entry name" value="alpha/beta hydrolase"/>
    <property type="match status" value="1"/>
</dbReference>
<dbReference type="EMBL" id="WJJP01000446">
    <property type="protein sequence ID" value="MBD3325658.1"/>
    <property type="molecule type" value="Genomic_DNA"/>
</dbReference>
<dbReference type="InterPro" id="IPR000073">
    <property type="entry name" value="AB_hydrolase_1"/>
</dbReference>
<dbReference type="SUPFAM" id="SSF53474">
    <property type="entry name" value="alpha/beta-Hydrolases"/>
    <property type="match status" value="1"/>
</dbReference>
<protein>
    <submittedName>
        <fullName evidence="5">Alpha/beta fold hydrolase</fullName>
    </submittedName>
</protein>
<dbReference type="AlphaFoldDB" id="A0A9D5JWS2"/>
<keyword evidence="3" id="KW-1133">Transmembrane helix</keyword>
<dbReference type="PRINTS" id="PR00793">
    <property type="entry name" value="PROAMNOPTASE"/>
</dbReference>
<dbReference type="InterPro" id="IPR029058">
    <property type="entry name" value="AB_hydrolase_fold"/>
</dbReference>
<dbReference type="InterPro" id="IPR002410">
    <property type="entry name" value="Peptidase_S33"/>
</dbReference>
<reference evidence="5" key="1">
    <citation type="submission" date="2019-11" db="EMBL/GenBank/DDBJ databases">
        <title>Microbial mats filling the niche in hypersaline microbial mats.</title>
        <authorList>
            <person name="Wong H.L."/>
            <person name="Macleod F.I."/>
            <person name="White R.A. III"/>
            <person name="Burns B.P."/>
        </authorList>
    </citation>
    <scope>NUCLEOTIDE SEQUENCE</scope>
    <source>
        <strain evidence="5">Rbin_158</strain>
    </source>
</reference>
<dbReference type="PANTHER" id="PTHR12277:SF81">
    <property type="entry name" value="PROTEIN ABHD13"/>
    <property type="match status" value="1"/>
</dbReference>
<feature type="domain" description="AB hydrolase-1" evidence="4">
    <location>
        <begin position="80"/>
        <end position="180"/>
    </location>
</feature>
<evidence type="ECO:0000256" key="1">
    <source>
        <dbReference type="ARBA" id="ARBA00010088"/>
    </source>
</evidence>
<keyword evidence="3" id="KW-0472">Membrane</keyword>
<dbReference type="Proteomes" id="UP000649604">
    <property type="component" value="Unassembled WGS sequence"/>
</dbReference>
<feature type="transmembrane region" description="Helical" evidence="3">
    <location>
        <begin position="6"/>
        <end position="26"/>
    </location>
</feature>